<proteinExistence type="inferred from homology"/>
<dbReference type="SUPFAM" id="SSF51735">
    <property type="entry name" value="NAD(P)-binding Rossmann-fold domains"/>
    <property type="match status" value="1"/>
</dbReference>
<dbReference type="GO" id="GO:0030148">
    <property type="term" value="P:sphingolipid biosynthetic process"/>
    <property type="evidence" value="ECO:0007669"/>
    <property type="project" value="TreeGrafter"/>
</dbReference>
<dbReference type="InterPro" id="IPR020904">
    <property type="entry name" value="Sc_DH/Rdtase_CS"/>
</dbReference>
<organism evidence="3 4">
    <name type="scientific">Agrobacterium tumefaciens</name>
    <dbReference type="NCBI Taxonomy" id="358"/>
    <lineage>
        <taxon>Bacteria</taxon>
        <taxon>Pseudomonadati</taxon>
        <taxon>Pseudomonadota</taxon>
        <taxon>Alphaproteobacteria</taxon>
        <taxon>Hyphomicrobiales</taxon>
        <taxon>Rhizobiaceae</taxon>
        <taxon>Rhizobium/Agrobacterium group</taxon>
        <taxon>Agrobacterium</taxon>
        <taxon>Agrobacterium tumefaciens complex</taxon>
    </lineage>
</organism>
<evidence type="ECO:0000256" key="1">
    <source>
        <dbReference type="RuleBase" id="RU000363"/>
    </source>
</evidence>
<accession>A0A546XXU3</accession>
<gene>
    <name evidence="3" type="ORF">EXN61_17285</name>
</gene>
<dbReference type="PANTHER" id="PTHR43550:SF3">
    <property type="entry name" value="3-KETODIHYDROSPHINGOSINE REDUCTASE"/>
    <property type="match status" value="1"/>
</dbReference>
<name>A0A546XXU3_AGRTU</name>
<dbReference type="InterPro" id="IPR057326">
    <property type="entry name" value="KR_dom"/>
</dbReference>
<dbReference type="InterPro" id="IPR002347">
    <property type="entry name" value="SDR_fam"/>
</dbReference>
<reference evidence="3 4" key="1">
    <citation type="journal article" date="2019" name="Appl. Microbiol. Biotechnol.">
        <title>Differential efficiency of wild type rhizogenic strains for rol gene transformation of plants.</title>
        <authorList>
            <person name="Desmet S."/>
            <person name="De Keyser E."/>
            <person name="Van Vaerenbergh J."/>
            <person name="Baeyen S."/>
            <person name="Van Huylenbroeck J."/>
            <person name="Geelen D."/>
            <person name="Dhooghe E."/>
        </authorList>
    </citation>
    <scope>NUCLEOTIDE SEQUENCE [LARGE SCALE GENOMIC DNA]</scope>
    <source>
        <strain evidence="3 4">MAFF210266</strain>
    </source>
</reference>
<protein>
    <submittedName>
        <fullName evidence="3">SDR family NAD(P)-dependent oxidoreductase</fullName>
    </submittedName>
</protein>
<dbReference type="EMBL" id="SGOE01000004">
    <property type="protein sequence ID" value="TRB05558.1"/>
    <property type="molecule type" value="Genomic_DNA"/>
</dbReference>
<dbReference type="PRINTS" id="PR00080">
    <property type="entry name" value="SDRFAMILY"/>
</dbReference>
<dbReference type="PRINTS" id="PR00081">
    <property type="entry name" value="GDHRDH"/>
</dbReference>
<evidence type="ECO:0000259" key="2">
    <source>
        <dbReference type="SMART" id="SM00822"/>
    </source>
</evidence>
<dbReference type="PROSITE" id="PS00061">
    <property type="entry name" value="ADH_SHORT"/>
    <property type="match status" value="1"/>
</dbReference>
<dbReference type="GO" id="GO:0016020">
    <property type="term" value="C:membrane"/>
    <property type="evidence" value="ECO:0007669"/>
    <property type="project" value="GOC"/>
</dbReference>
<dbReference type="SMART" id="SM00822">
    <property type="entry name" value="PKS_KR"/>
    <property type="match status" value="1"/>
</dbReference>
<dbReference type="Proteomes" id="UP000317023">
    <property type="component" value="Unassembled WGS sequence"/>
</dbReference>
<dbReference type="Pfam" id="PF00106">
    <property type="entry name" value="adh_short"/>
    <property type="match status" value="1"/>
</dbReference>
<sequence>MHAIITGGSSGIGLEIARLCILNGYDVSLVARDENALRIACENLRQVGPGRVNAVSADVRRMDLLREAFEQCERGFGVCDLLITSAGVVEPAFFEELVPSHFEMQMDINFSGTVNAVRAIYAGMKGRGRGNIMMISSAAAFIGIPGYSAYCASKAALAAFAESLRSEVCSGIYIGISFPPDTCTPQLQNELPKRPPLAKTLMGNTSPWPVEAVARQIFDGIARRRREVHFGLKLKVLAMLGSFIKPVLYWQLKRSVSLHARKC</sequence>
<feature type="domain" description="Ketoreductase" evidence="2">
    <location>
        <begin position="1"/>
        <end position="181"/>
    </location>
</feature>
<comment type="caution">
    <text evidence="3">The sequence shown here is derived from an EMBL/GenBank/DDBJ whole genome shotgun (WGS) entry which is preliminary data.</text>
</comment>
<dbReference type="Gene3D" id="3.40.50.720">
    <property type="entry name" value="NAD(P)-binding Rossmann-like Domain"/>
    <property type="match status" value="1"/>
</dbReference>
<dbReference type="GO" id="GO:0047560">
    <property type="term" value="F:3-dehydrosphinganine reductase activity"/>
    <property type="evidence" value="ECO:0007669"/>
    <property type="project" value="TreeGrafter"/>
</dbReference>
<dbReference type="RefSeq" id="WP_142858004.1">
    <property type="nucleotide sequence ID" value="NZ_SGOE01000004.1"/>
</dbReference>
<comment type="similarity">
    <text evidence="1">Belongs to the short-chain dehydrogenases/reductases (SDR) family.</text>
</comment>
<evidence type="ECO:0000313" key="3">
    <source>
        <dbReference type="EMBL" id="TRB05558.1"/>
    </source>
</evidence>
<dbReference type="AlphaFoldDB" id="A0A546XXU3"/>
<dbReference type="GO" id="GO:0006666">
    <property type="term" value="P:3-keto-sphinganine metabolic process"/>
    <property type="evidence" value="ECO:0007669"/>
    <property type="project" value="TreeGrafter"/>
</dbReference>
<dbReference type="InterPro" id="IPR036291">
    <property type="entry name" value="NAD(P)-bd_dom_sf"/>
</dbReference>
<dbReference type="PANTHER" id="PTHR43550">
    <property type="entry name" value="3-KETODIHYDROSPHINGOSINE REDUCTASE"/>
    <property type="match status" value="1"/>
</dbReference>
<evidence type="ECO:0000313" key="4">
    <source>
        <dbReference type="Proteomes" id="UP000317023"/>
    </source>
</evidence>